<protein>
    <submittedName>
        <fullName evidence="1">Uncharacterized protein</fullName>
    </submittedName>
</protein>
<organism evidence="1">
    <name type="scientific">marine metagenome</name>
    <dbReference type="NCBI Taxonomy" id="408172"/>
    <lineage>
        <taxon>unclassified sequences</taxon>
        <taxon>metagenomes</taxon>
        <taxon>ecological metagenomes</taxon>
    </lineage>
</organism>
<name>A0A383CW08_9ZZZZ</name>
<accession>A0A383CW08</accession>
<proteinExistence type="predicted"/>
<evidence type="ECO:0000313" key="1">
    <source>
        <dbReference type="EMBL" id="SVE36536.1"/>
    </source>
</evidence>
<dbReference type="AlphaFoldDB" id="A0A383CW08"/>
<feature type="non-terminal residue" evidence="1">
    <location>
        <position position="57"/>
    </location>
</feature>
<sequence>VDVLSESSGQYKTQSTAENCKTPFPGFRIVTYDFEYVSIDGERPKPVCLVWHDWESG</sequence>
<reference evidence="1" key="1">
    <citation type="submission" date="2018-05" db="EMBL/GenBank/DDBJ databases">
        <authorList>
            <person name="Lanie J.A."/>
            <person name="Ng W.-L."/>
            <person name="Kazmierczak K.M."/>
            <person name="Andrzejewski T.M."/>
            <person name="Davidsen T.M."/>
            <person name="Wayne K.J."/>
            <person name="Tettelin H."/>
            <person name="Glass J.I."/>
            <person name="Rusch D."/>
            <person name="Podicherti R."/>
            <person name="Tsui H.-C.T."/>
            <person name="Winkler M.E."/>
        </authorList>
    </citation>
    <scope>NUCLEOTIDE SEQUENCE</scope>
</reference>
<gene>
    <name evidence="1" type="ORF">METZ01_LOCUS489390</name>
</gene>
<feature type="non-terminal residue" evidence="1">
    <location>
        <position position="1"/>
    </location>
</feature>
<dbReference type="EMBL" id="UINC01212280">
    <property type="protein sequence ID" value="SVE36536.1"/>
    <property type="molecule type" value="Genomic_DNA"/>
</dbReference>